<comment type="caution">
    <text evidence="2">The sequence shown here is derived from an EMBL/GenBank/DDBJ whole genome shotgun (WGS) entry which is preliminary data.</text>
</comment>
<dbReference type="SUPFAM" id="SSF81296">
    <property type="entry name" value="E set domains"/>
    <property type="match status" value="1"/>
</dbReference>
<organism evidence="2 3">
    <name type="scientific">Culex pipiens pipiens</name>
    <name type="common">Northern house mosquito</name>
    <dbReference type="NCBI Taxonomy" id="38569"/>
    <lineage>
        <taxon>Eukaryota</taxon>
        <taxon>Metazoa</taxon>
        <taxon>Ecdysozoa</taxon>
        <taxon>Arthropoda</taxon>
        <taxon>Hexapoda</taxon>
        <taxon>Insecta</taxon>
        <taxon>Pterygota</taxon>
        <taxon>Neoptera</taxon>
        <taxon>Endopterygota</taxon>
        <taxon>Diptera</taxon>
        <taxon>Nematocera</taxon>
        <taxon>Culicoidea</taxon>
        <taxon>Culicidae</taxon>
        <taxon>Culicinae</taxon>
        <taxon>Culicini</taxon>
        <taxon>Culex</taxon>
        <taxon>Culex</taxon>
    </lineage>
</organism>
<accession>A0ABD1DYV1</accession>
<feature type="signal peptide" evidence="1">
    <location>
        <begin position="1"/>
        <end position="19"/>
    </location>
</feature>
<evidence type="ECO:0000313" key="3">
    <source>
        <dbReference type="Proteomes" id="UP001562425"/>
    </source>
</evidence>
<evidence type="ECO:0000256" key="1">
    <source>
        <dbReference type="SAM" id="SignalP"/>
    </source>
</evidence>
<reference evidence="2 3" key="1">
    <citation type="submission" date="2024-05" db="EMBL/GenBank/DDBJ databases">
        <title>Culex pipiens pipiens assembly and annotation.</title>
        <authorList>
            <person name="Alout H."/>
            <person name="Durand T."/>
        </authorList>
    </citation>
    <scope>NUCLEOTIDE SEQUENCE [LARGE SCALE GENOMIC DNA]</scope>
    <source>
        <strain evidence="2">HA-2024</strain>
        <tissue evidence="2">Whole body</tissue>
    </source>
</reference>
<protein>
    <submittedName>
        <fullName evidence="2">Uncharacterized protein</fullName>
    </submittedName>
</protein>
<dbReference type="InterPro" id="IPR014756">
    <property type="entry name" value="Ig_E-set"/>
</dbReference>
<dbReference type="AlphaFoldDB" id="A0ABD1DYV1"/>
<dbReference type="EMBL" id="JBEHCU010000838">
    <property type="protein sequence ID" value="KAL1404062.1"/>
    <property type="molecule type" value="Genomic_DNA"/>
</dbReference>
<dbReference type="Gene3D" id="2.60.40.770">
    <property type="match status" value="1"/>
</dbReference>
<proteinExistence type="predicted"/>
<name>A0ABD1DYV1_CULPP</name>
<sequence>MSKLLLIFVACLTVPNSLGQLEVQKCKKGSVPTKLVIEGCSKAPCTIVNGQNLKFSAEFINLKTVYTNCRTLLNTTN</sequence>
<feature type="chain" id="PRO_5044807678" evidence="1">
    <location>
        <begin position="20"/>
        <end position="77"/>
    </location>
</feature>
<dbReference type="Proteomes" id="UP001562425">
    <property type="component" value="Unassembled WGS sequence"/>
</dbReference>
<gene>
    <name evidence="2" type="ORF">pipiens_005470</name>
</gene>
<evidence type="ECO:0000313" key="2">
    <source>
        <dbReference type="EMBL" id="KAL1404062.1"/>
    </source>
</evidence>
<keyword evidence="3" id="KW-1185">Reference proteome</keyword>
<keyword evidence="1" id="KW-0732">Signal</keyword>